<organism evidence="3 4">
    <name type="scientific">Butyricimonas hominis</name>
    <dbReference type="NCBI Taxonomy" id="2763032"/>
    <lineage>
        <taxon>Bacteria</taxon>
        <taxon>Pseudomonadati</taxon>
        <taxon>Bacteroidota</taxon>
        <taxon>Bacteroidia</taxon>
        <taxon>Bacteroidales</taxon>
        <taxon>Odoribacteraceae</taxon>
        <taxon>Butyricimonas</taxon>
    </lineage>
</organism>
<dbReference type="RefSeq" id="WP_186978073.1">
    <property type="nucleotide sequence ID" value="NZ_JACOOH010000009.1"/>
</dbReference>
<proteinExistence type="predicted"/>
<dbReference type="EMBL" id="JACOOH010000009">
    <property type="protein sequence ID" value="MBC5623068.1"/>
    <property type="molecule type" value="Genomic_DNA"/>
</dbReference>
<reference evidence="3 4" key="1">
    <citation type="submission" date="2020-08" db="EMBL/GenBank/DDBJ databases">
        <title>Genome public.</title>
        <authorList>
            <person name="Liu C."/>
            <person name="Sun Q."/>
        </authorList>
    </citation>
    <scope>NUCLEOTIDE SEQUENCE [LARGE SCALE GENOMIC DNA]</scope>
    <source>
        <strain evidence="3 4">NSJ-56</strain>
    </source>
</reference>
<keyword evidence="1" id="KW-0732">Signal</keyword>
<dbReference type="SUPFAM" id="SSF50998">
    <property type="entry name" value="Quinoprotein alcohol dehydrogenase-like"/>
    <property type="match status" value="1"/>
</dbReference>
<dbReference type="Gene3D" id="2.60.40.10">
    <property type="entry name" value="Immunoglobulins"/>
    <property type="match status" value="1"/>
</dbReference>
<evidence type="ECO:0000256" key="1">
    <source>
        <dbReference type="SAM" id="SignalP"/>
    </source>
</evidence>
<keyword evidence="4" id="KW-1185">Reference proteome</keyword>
<feature type="domain" description="PKD" evidence="2">
    <location>
        <begin position="60"/>
        <end position="118"/>
    </location>
</feature>
<dbReference type="InterPro" id="IPR035986">
    <property type="entry name" value="PKD_dom_sf"/>
</dbReference>
<comment type="caution">
    <text evidence="3">The sequence shown here is derived from an EMBL/GenBank/DDBJ whole genome shotgun (WGS) entry which is preliminary data.</text>
</comment>
<evidence type="ECO:0000259" key="2">
    <source>
        <dbReference type="PROSITE" id="PS50093"/>
    </source>
</evidence>
<dbReference type="Proteomes" id="UP000646484">
    <property type="component" value="Unassembled WGS sequence"/>
</dbReference>
<dbReference type="CDD" id="cd00146">
    <property type="entry name" value="PKD"/>
    <property type="match status" value="1"/>
</dbReference>
<dbReference type="InterPro" id="IPR011047">
    <property type="entry name" value="Quinoprotein_ADH-like_sf"/>
</dbReference>
<evidence type="ECO:0000313" key="4">
    <source>
        <dbReference type="Proteomes" id="UP000646484"/>
    </source>
</evidence>
<dbReference type="PROSITE" id="PS51257">
    <property type="entry name" value="PROKAR_LIPOPROTEIN"/>
    <property type="match status" value="1"/>
</dbReference>
<name>A0ABR7D568_9BACT</name>
<dbReference type="InterPro" id="IPR000601">
    <property type="entry name" value="PKD_dom"/>
</dbReference>
<sequence>MKKLVVIMILLSVFPGVWQACIDDESVGYVRELSIINIESEEDMFYANFGEELTIEADISQTGEGNISYEWAWGELGSDGSVRDSLRVISTEPVLHYAFRKLGQFKVRLKATNEDGSSFCYFVVYVRAAYEKGLLVLSKDEKNLGRTSFLRVKEPGEIVTGNEEEFVLHACEGVNPGIELDDPRDIMITGGSNSAMMILSDGGSVIYRYDKKSFEYLNSILVDKDIPGLRLEKICGNNSGASYGWGQDGYTWVIDYLMGIVMPDDSFSPEEKFDKLYYHANGNNVFFVNFEESYINHAKGNMWPSSRFTSEDHFKGRYIVNLMGDESDQLNVITTDSQDAQSVTITSYTTMNGSGGLPWAPVWTGGFRNPKDTTYHADKPLTLTRETEMLTNGDFRVTLYTRGNELYQWIYSGKTLPDTPLLALDGEITCMALSPNKKHVYLGIWNPSAKEELKGSIYILDMKTSQIVKQYRGVADKPMKIMYKD</sequence>
<dbReference type="PROSITE" id="PS50093">
    <property type="entry name" value="PKD"/>
    <property type="match status" value="1"/>
</dbReference>
<protein>
    <submittedName>
        <fullName evidence="3">PKD domain-containing protein</fullName>
    </submittedName>
</protein>
<accession>A0ABR7D568</accession>
<feature type="signal peptide" evidence="1">
    <location>
        <begin position="1"/>
        <end position="20"/>
    </location>
</feature>
<dbReference type="SUPFAM" id="SSF49299">
    <property type="entry name" value="PKD domain"/>
    <property type="match status" value="1"/>
</dbReference>
<evidence type="ECO:0000313" key="3">
    <source>
        <dbReference type="EMBL" id="MBC5623068.1"/>
    </source>
</evidence>
<gene>
    <name evidence="3" type="ORF">H8S64_18400</name>
</gene>
<feature type="chain" id="PRO_5047366066" evidence="1">
    <location>
        <begin position="21"/>
        <end position="485"/>
    </location>
</feature>
<dbReference type="InterPro" id="IPR013783">
    <property type="entry name" value="Ig-like_fold"/>
</dbReference>